<dbReference type="InterPro" id="IPR050373">
    <property type="entry name" value="Fibrinogen_C-term_domain"/>
</dbReference>
<protein>
    <recommendedName>
        <fullName evidence="2">Fibrinogen C-terminal domain-containing protein</fullName>
    </recommendedName>
</protein>
<dbReference type="CDD" id="cd00087">
    <property type="entry name" value="FReD"/>
    <property type="match status" value="1"/>
</dbReference>
<dbReference type="Proteomes" id="UP000694701">
    <property type="component" value="Unplaced"/>
</dbReference>
<feature type="domain" description="Fibrinogen C-terminal" evidence="2">
    <location>
        <begin position="24"/>
        <end position="243"/>
    </location>
</feature>
<feature type="signal peptide" evidence="1">
    <location>
        <begin position="1"/>
        <end position="19"/>
    </location>
</feature>
<dbReference type="Ensembl" id="ENSCCRT00020071399.1">
    <property type="protein sequence ID" value="ENSCCRP00020064862.1"/>
    <property type="gene ID" value="ENSCCRG00020030559.1"/>
</dbReference>
<dbReference type="PANTHER" id="PTHR19143">
    <property type="entry name" value="FIBRINOGEN/TENASCIN/ANGIOPOEITIN"/>
    <property type="match status" value="1"/>
</dbReference>
<proteinExistence type="predicted"/>
<dbReference type="InterPro" id="IPR002181">
    <property type="entry name" value="Fibrinogen_a/b/g_C_dom"/>
</dbReference>
<evidence type="ECO:0000313" key="3">
    <source>
        <dbReference type="Ensembl" id="ENSCCRP00020064862.1"/>
    </source>
</evidence>
<dbReference type="SMART" id="SM00186">
    <property type="entry name" value="FBG"/>
    <property type="match status" value="1"/>
</dbReference>
<dbReference type="Pfam" id="PF00147">
    <property type="entry name" value="Fibrinogen_C"/>
    <property type="match status" value="1"/>
</dbReference>
<dbReference type="GO" id="GO:0005615">
    <property type="term" value="C:extracellular space"/>
    <property type="evidence" value="ECO:0007669"/>
    <property type="project" value="TreeGrafter"/>
</dbReference>
<dbReference type="InterPro" id="IPR014716">
    <property type="entry name" value="Fibrinogen_a/b/g_C_1"/>
</dbReference>
<evidence type="ECO:0000313" key="4">
    <source>
        <dbReference type="Proteomes" id="UP000694701"/>
    </source>
</evidence>
<name>A0A8C2G9J2_CYPCA</name>
<keyword evidence="1" id="KW-0732">Signal</keyword>
<sequence length="243" mass="27407">MIKQVVLLCLSALFPMLMGTEEVKSDCFLSTDCSDVYSSGENVSGVYTITTIAGPLQVYCEMISGGINDRGLWTVILRRMNGEVNFFRPWESYKWGFGNKTGEYWLGLEFLYQLTLRYRYKLRVDVEDIEGKAFALYEPFSVGSEADGYKVQVSGFVDGGTGDTLSYHNGMKFSTFDNDQDTWSSNCAMTFSQGGFWYNTCANANPTGLYFWGKDYGSLSIGAYWKSPNKPVKSISMKIRRVK</sequence>
<dbReference type="AlphaFoldDB" id="A0A8C2G9J2"/>
<accession>A0A8C2G9J2</accession>
<dbReference type="PROSITE" id="PS51406">
    <property type="entry name" value="FIBRINOGEN_C_2"/>
    <property type="match status" value="1"/>
</dbReference>
<dbReference type="SUPFAM" id="SSF56496">
    <property type="entry name" value="Fibrinogen C-terminal domain-like"/>
    <property type="match status" value="1"/>
</dbReference>
<evidence type="ECO:0000256" key="1">
    <source>
        <dbReference type="SAM" id="SignalP"/>
    </source>
</evidence>
<dbReference type="PANTHER" id="PTHR19143:SF225">
    <property type="entry name" value="MICROFIBRIL-ASSOCIATED GLYCOPROTEIN 4"/>
    <property type="match status" value="1"/>
</dbReference>
<feature type="chain" id="PRO_5034708622" description="Fibrinogen C-terminal domain-containing protein" evidence="1">
    <location>
        <begin position="20"/>
        <end position="243"/>
    </location>
</feature>
<dbReference type="GO" id="GO:0048251">
    <property type="term" value="P:elastic fiber assembly"/>
    <property type="evidence" value="ECO:0007669"/>
    <property type="project" value="TreeGrafter"/>
</dbReference>
<organism evidence="3 4">
    <name type="scientific">Cyprinus carpio</name>
    <name type="common">Common carp</name>
    <dbReference type="NCBI Taxonomy" id="7962"/>
    <lineage>
        <taxon>Eukaryota</taxon>
        <taxon>Metazoa</taxon>
        <taxon>Chordata</taxon>
        <taxon>Craniata</taxon>
        <taxon>Vertebrata</taxon>
        <taxon>Euteleostomi</taxon>
        <taxon>Actinopterygii</taxon>
        <taxon>Neopterygii</taxon>
        <taxon>Teleostei</taxon>
        <taxon>Ostariophysi</taxon>
        <taxon>Cypriniformes</taxon>
        <taxon>Cyprinidae</taxon>
        <taxon>Cyprininae</taxon>
        <taxon>Cyprinus</taxon>
    </lineage>
</organism>
<evidence type="ECO:0000259" key="2">
    <source>
        <dbReference type="PROSITE" id="PS51406"/>
    </source>
</evidence>
<dbReference type="Gene3D" id="3.90.215.10">
    <property type="entry name" value="Gamma Fibrinogen, chain A, domain 1"/>
    <property type="match status" value="1"/>
</dbReference>
<reference evidence="3" key="1">
    <citation type="submission" date="2025-08" db="UniProtKB">
        <authorList>
            <consortium name="Ensembl"/>
        </authorList>
    </citation>
    <scope>IDENTIFICATION</scope>
</reference>
<dbReference type="InterPro" id="IPR036056">
    <property type="entry name" value="Fibrinogen-like_C"/>
</dbReference>